<dbReference type="EMBL" id="JBFTWV010000011">
    <property type="protein sequence ID" value="KAL2798766.1"/>
    <property type="molecule type" value="Genomic_DNA"/>
</dbReference>
<dbReference type="Proteomes" id="UP001610563">
    <property type="component" value="Unassembled WGS sequence"/>
</dbReference>
<evidence type="ECO:0000313" key="2">
    <source>
        <dbReference type="EMBL" id="KAL2798766.1"/>
    </source>
</evidence>
<keyword evidence="1" id="KW-1133">Transmembrane helix</keyword>
<organism evidence="2 3">
    <name type="scientific">Aspergillus keveii</name>
    <dbReference type="NCBI Taxonomy" id="714993"/>
    <lineage>
        <taxon>Eukaryota</taxon>
        <taxon>Fungi</taxon>
        <taxon>Dikarya</taxon>
        <taxon>Ascomycota</taxon>
        <taxon>Pezizomycotina</taxon>
        <taxon>Eurotiomycetes</taxon>
        <taxon>Eurotiomycetidae</taxon>
        <taxon>Eurotiales</taxon>
        <taxon>Aspergillaceae</taxon>
        <taxon>Aspergillus</taxon>
        <taxon>Aspergillus subgen. Nidulantes</taxon>
    </lineage>
</organism>
<protein>
    <submittedName>
        <fullName evidence="2">Uncharacterized protein</fullName>
    </submittedName>
</protein>
<proteinExistence type="predicted"/>
<sequence>DVGGDFFFGMFSVFRCFCPLLFCALMETRRQAKSKTPMRRPEVYSKQWVIAQQLKWK</sequence>
<comment type="caution">
    <text evidence="2">The sequence shown here is derived from an EMBL/GenBank/DDBJ whole genome shotgun (WGS) entry which is preliminary data.</text>
</comment>
<name>A0ABR4GIM4_9EURO</name>
<keyword evidence="1" id="KW-0472">Membrane</keyword>
<accession>A0ABR4GIM4</accession>
<keyword evidence="1" id="KW-0812">Transmembrane</keyword>
<feature type="transmembrane region" description="Helical" evidence="1">
    <location>
        <begin position="6"/>
        <end position="25"/>
    </location>
</feature>
<reference evidence="2 3" key="1">
    <citation type="submission" date="2024-07" db="EMBL/GenBank/DDBJ databases">
        <title>Section-level genome sequencing and comparative genomics of Aspergillus sections Usti and Cavernicolus.</title>
        <authorList>
            <consortium name="Lawrence Berkeley National Laboratory"/>
            <person name="Nybo J.L."/>
            <person name="Vesth T.C."/>
            <person name="Theobald S."/>
            <person name="Frisvad J.C."/>
            <person name="Larsen T.O."/>
            <person name="Kjaerboelling I."/>
            <person name="Rothschild-Mancinelli K."/>
            <person name="Lyhne E.K."/>
            <person name="Kogle M.E."/>
            <person name="Barry K."/>
            <person name="Clum A."/>
            <person name="Na H."/>
            <person name="Ledsgaard L."/>
            <person name="Lin J."/>
            <person name="Lipzen A."/>
            <person name="Kuo A."/>
            <person name="Riley R."/>
            <person name="Mondo S."/>
            <person name="Labutti K."/>
            <person name="Haridas S."/>
            <person name="Pangalinan J."/>
            <person name="Salamov A.A."/>
            <person name="Simmons B.A."/>
            <person name="Magnuson J.K."/>
            <person name="Chen J."/>
            <person name="Drula E."/>
            <person name="Henrissat B."/>
            <person name="Wiebenga A."/>
            <person name="Lubbers R.J."/>
            <person name="Gomes A.C."/>
            <person name="Makela M.R."/>
            <person name="Stajich J."/>
            <person name="Grigoriev I.V."/>
            <person name="Mortensen U.H."/>
            <person name="De Vries R.P."/>
            <person name="Baker S.E."/>
            <person name="Andersen M.R."/>
        </authorList>
    </citation>
    <scope>NUCLEOTIDE SEQUENCE [LARGE SCALE GENOMIC DNA]</scope>
    <source>
        <strain evidence="2 3">CBS 209.92</strain>
    </source>
</reference>
<keyword evidence="3" id="KW-1185">Reference proteome</keyword>
<feature type="non-terminal residue" evidence="2">
    <location>
        <position position="1"/>
    </location>
</feature>
<gene>
    <name evidence="2" type="ORF">BJX66DRAFT_294798</name>
</gene>
<evidence type="ECO:0000256" key="1">
    <source>
        <dbReference type="SAM" id="Phobius"/>
    </source>
</evidence>
<evidence type="ECO:0000313" key="3">
    <source>
        <dbReference type="Proteomes" id="UP001610563"/>
    </source>
</evidence>